<dbReference type="InterPro" id="IPR000182">
    <property type="entry name" value="GNAT_dom"/>
</dbReference>
<accession>A0A3E3IDR7</accession>
<organism evidence="2 3">
    <name type="scientific">Eisenbergiella massiliensis</name>
    <dbReference type="NCBI Taxonomy" id="1720294"/>
    <lineage>
        <taxon>Bacteria</taxon>
        <taxon>Bacillati</taxon>
        <taxon>Bacillota</taxon>
        <taxon>Clostridia</taxon>
        <taxon>Lachnospirales</taxon>
        <taxon>Lachnospiraceae</taxon>
        <taxon>Eisenbergiella</taxon>
    </lineage>
</organism>
<dbReference type="InterPro" id="IPR016181">
    <property type="entry name" value="Acyl_CoA_acyltransferase"/>
</dbReference>
<comment type="caution">
    <text evidence="2">The sequence shown here is derived from an EMBL/GenBank/DDBJ whole genome shotgun (WGS) entry which is preliminary data.</text>
</comment>
<protein>
    <submittedName>
        <fullName evidence="2">N-acetyltransferase</fullName>
    </submittedName>
</protein>
<dbReference type="Gene3D" id="3.40.630.30">
    <property type="match status" value="1"/>
</dbReference>
<feature type="domain" description="N-acetyltransferase" evidence="1">
    <location>
        <begin position="50"/>
        <end position="207"/>
    </location>
</feature>
<dbReference type="PROSITE" id="PS51186">
    <property type="entry name" value="GNAT"/>
    <property type="match status" value="1"/>
</dbReference>
<sequence>MYLTEENRGKIWGDIPYAVEGLEGLDGDFLEKVYQRHVKEPWEILQTDRLIVREMTEEDLDALYRIYDQPGIEDVMDGLSEDREEERAYVRAYIERAYPFYGFGLWMLAERESGRCVGRAGFFMREGFDEPELGFIIAREAQRKGYCMEACGAILEYGFRELGFERVQALAAERNSASLAVCRKLGGQRSGSIVWEGRSYVRFVWSR</sequence>
<dbReference type="Pfam" id="PF13302">
    <property type="entry name" value="Acetyltransf_3"/>
    <property type="match status" value="1"/>
</dbReference>
<evidence type="ECO:0000313" key="2">
    <source>
        <dbReference type="EMBL" id="RGE65208.1"/>
    </source>
</evidence>
<keyword evidence="3" id="KW-1185">Reference proteome</keyword>
<gene>
    <name evidence="2" type="ORF">DXC51_02540</name>
</gene>
<evidence type="ECO:0000313" key="3">
    <source>
        <dbReference type="Proteomes" id="UP000260812"/>
    </source>
</evidence>
<dbReference type="SUPFAM" id="SSF55729">
    <property type="entry name" value="Acyl-CoA N-acyltransferases (Nat)"/>
    <property type="match status" value="1"/>
</dbReference>
<dbReference type="PANTHER" id="PTHR43792">
    <property type="entry name" value="GNAT FAMILY, PUTATIVE (AFU_ORTHOLOGUE AFUA_3G00765)-RELATED-RELATED"/>
    <property type="match status" value="1"/>
</dbReference>
<keyword evidence="2" id="KW-0808">Transferase</keyword>
<reference evidence="2" key="1">
    <citation type="submission" date="2018-08" db="EMBL/GenBank/DDBJ databases">
        <title>A genome reference for cultivated species of the human gut microbiota.</title>
        <authorList>
            <person name="Zou Y."/>
            <person name="Xue W."/>
            <person name="Luo G."/>
        </authorList>
    </citation>
    <scope>NUCLEOTIDE SEQUENCE [LARGE SCALE GENOMIC DNA]</scope>
    <source>
        <strain evidence="2">TF05-5AC</strain>
    </source>
</reference>
<dbReference type="Proteomes" id="UP000260812">
    <property type="component" value="Unassembled WGS sequence"/>
</dbReference>
<dbReference type="InterPro" id="IPR051531">
    <property type="entry name" value="N-acetyltransferase"/>
</dbReference>
<dbReference type="GO" id="GO:0016747">
    <property type="term" value="F:acyltransferase activity, transferring groups other than amino-acyl groups"/>
    <property type="evidence" value="ECO:0007669"/>
    <property type="project" value="InterPro"/>
</dbReference>
<dbReference type="EMBL" id="QVLV01000001">
    <property type="protein sequence ID" value="RGE65208.1"/>
    <property type="molecule type" value="Genomic_DNA"/>
</dbReference>
<proteinExistence type="predicted"/>
<dbReference type="PANTHER" id="PTHR43792:SF1">
    <property type="entry name" value="N-ACETYLTRANSFERASE DOMAIN-CONTAINING PROTEIN"/>
    <property type="match status" value="1"/>
</dbReference>
<name>A0A3E3IDR7_9FIRM</name>
<dbReference type="AlphaFoldDB" id="A0A3E3IDR7"/>
<evidence type="ECO:0000259" key="1">
    <source>
        <dbReference type="PROSITE" id="PS51186"/>
    </source>
</evidence>